<keyword evidence="2 6" id="KW-0812">Transmembrane</keyword>
<evidence type="ECO:0000256" key="1">
    <source>
        <dbReference type="ARBA" id="ARBA00004479"/>
    </source>
</evidence>
<comment type="caution">
    <text evidence="9">The sequence shown here is derived from an EMBL/GenBank/DDBJ whole genome shotgun (WGS) entry which is preliminary data.</text>
</comment>
<dbReference type="GO" id="GO:0030134">
    <property type="term" value="C:COPII-coated ER to Golgi transport vesicle"/>
    <property type="evidence" value="ECO:0007669"/>
    <property type="project" value="TreeGrafter"/>
</dbReference>
<feature type="domain" description="L-type lectin-like" evidence="8">
    <location>
        <begin position="11"/>
        <end position="239"/>
    </location>
</feature>
<feature type="transmembrane region" description="Helical" evidence="6">
    <location>
        <begin position="432"/>
        <end position="453"/>
    </location>
</feature>
<dbReference type="GO" id="GO:0000139">
    <property type="term" value="C:Golgi membrane"/>
    <property type="evidence" value="ECO:0007669"/>
    <property type="project" value="TreeGrafter"/>
</dbReference>
<protein>
    <submittedName>
        <fullName evidence="9">Legume-like lectin family protein</fullName>
    </submittedName>
</protein>
<name>A0A1J4JLP3_9EUKA</name>
<dbReference type="GeneID" id="94843738"/>
<comment type="subcellular location">
    <subcellularLocation>
        <location evidence="1">Membrane</location>
        <topology evidence="1">Single-pass type I membrane protein</topology>
    </subcellularLocation>
</comment>
<dbReference type="Pfam" id="PF03388">
    <property type="entry name" value="Lectin_leg-like"/>
    <property type="match status" value="1"/>
</dbReference>
<dbReference type="RefSeq" id="XP_068353169.1">
    <property type="nucleotide sequence ID" value="XM_068509034.1"/>
</dbReference>
<dbReference type="VEuPathDB" id="TrichDB:TRFO_33381"/>
<dbReference type="EMBL" id="MLAK01000974">
    <property type="protein sequence ID" value="OHT00033.1"/>
    <property type="molecule type" value="Genomic_DNA"/>
</dbReference>
<dbReference type="AlphaFoldDB" id="A0A1J4JLP3"/>
<feature type="chain" id="PRO_5012498306" evidence="7">
    <location>
        <begin position="18"/>
        <end position="460"/>
    </location>
</feature>
<evidence type="ECO:0000313" key="9">
    <source>
        <dbReference type="EMBL" id="OHT00033.1"/>
    </source>
</evidence>
<dbReference type="InterPro" id="IPR013320">
    <property type="entry name" value="ConA-like_dom_sf"/>
</dbReference>
<evidence type="ECO:0000256" key="7">
    <source>
        <dbReference type="SAM" id="SignalP"/>
    </source>
</evidence>
<reference evidence="9" key="1">
    <citation type="submission" date="2016-10" db="EMBL/GenBank/DDBJ databases">
        <authorList>
            <person name="Benchimol M."/>
            <person name="Almeida L.G."/>
            <person name="Vasconcelos A.T."/>
            <person name="Perreira-Neves A."/>
            <person name="Rosa I.A."/>
            <person name="Tasca T."/>
            <person name="Bogo M.R."/>
            <person name="de Souza W."/>
        </authorList>
    </citation>
    <scope>NUCLEOTIDE SEQUENCE [LARGE SCALE GENOMIC DNA]</scope>
    <source>
        <strain evidence="9">K</strain>
    </source>
</reference>
<proteinExistence type="predicted"/>
<accession>A0A1J4JLP3</accession>
<dbReference type="PANTHER" id="PTHR12223:SF28">
    <property type="entry name" value="LECTIN, MANNOSE BINDING 1 LIKE"/>
    <property type="match status" value="1"/>
</dbReference>
<dbReference type="Proteomes" id="UP000179807">
    <property type="component" value="Unassembled WGS sequence"/>
</dbReference>
<dbReference type="GO" id="GO:0005537">
    <property type="term" value="F:D-mannose binding"/>
    <property type="evidence" value="ECO:0007669"/>
    <property type="project" value="TreeGrafter"/>
</dbReference>
<dbReference type="GO" id="GO:0005789">
    <property type="term" value="C:endoplasmic reticulum membrane"/>
    <property type="evidence" value="ECO:0007669"/>
    <property type="project" value="TreeGrafter"/>
</dbReference>
<evidence type="ECO:0000259" key="8">
    <source>
        <dbReference type="PROSITE" id="PS51328"/>
    </source>
</evidence>
<dbReference type="PANTHER" id="PTHR12223">
    <property type="entry name" value="VESICULAR MANNOSE-BINDING LECTIN"/>
    <property type="match status" value="1"/>
</dbReference>
<evidence type="ECO:0000256" key="3">
    <source>
        <dbReference type="ARBA" id="ARBA00022729"/>
    </source>
</evidence>
<sequence length="460" mass="53106">MLLLLFLTSTVFSGTNADISFPLDPNDDENVKYWEFGGKALVLDKYVDLLPPLQFVKSYAWTNIEISLQKWSVFYEMNIMRGNYGGGFAFWFINKYGANGDLHGGPSNFNGVGVLFSIKEKNSTNQNLNHKQNNEKNVNNNYDDRTGFFEIHILQSSGKDNFKLTTLPNPDKTVSFNFSRFQRILIDFSPLGIQLYLNDELLVQKKLEANIANCYIGATASNYQRVSHLVLSKVKFNIDETYPAEIFRKHNKKINKKEYSSKFKPTYSLRLRNPSFNLTSQELVKREAIFEQINTKSITEVIGNMPNNGTFDDLLDIADECNFASNDMASFSYVNRFISDKLINYSLKWQKRTLKIVDRIQTARNVTGTAWKLLNDVMNTFNTTITQTIDKSNIKIFDLKEILSEMGEKGIDEDGQLQNIVENVSEKKYWKLIQYCMIIETILVIVFFIAHYFDVFSHDY</sequence>
<evidence type="ECO:0000256" key="2">
    <source>
        <dbReference type="ARBA" id="ARBA00022692"/>
    </source>
</evidence>
<keyword evidence="4 6" id="KW-1133">Transmembrane helix</keyword>
<evidence type="ECO:0000256" key="5">
    <source>
        <dbReference type="ARBA" id="ARBA00023136"/>
    </source>
</evidence>
<dbReference type="PROSITE" id="PS51328">
    <property type="entry name" value="L_LECTIN_LIKE"/>
    <property type="match status" value="1"/>
</dbReference>
<evidence type="ECO:0000313" key="10">
    <source>
        <dbReference type="Proteomes" id="UP000179807"/>
    </source>
</evidence>
<dbReference type="Gene3D" id="2.60.120.200">
    <property type="match status" value="1"/>
</dbReference>
<keyword evidence="5 6" id="KW-0472">Membrane</keyword>
<dbReference type="SUPFAM" id="SSF49899">
    <property type="entry name" value="Concanavalin A-like lectins/glucanases"/>
    <property type="match status" value="1"/>
</dbReference>
<dbReference type="InterPro" id="IPR005052">
    <property type="entry name" value="Lectin_leg"/>
</dbReference>
<dbReference type="InterPro" id="IPR051136">
    <property type="entry name" value="Intracellular_Lectin-GPT"/>
</dbReference>
<evidence type="ECO:0000256" key="4">
    <source>
        <dbReference type="ARBA" id="ARBA00022989"/>
    </source>
</evidence>
<dbReference type="GO" id="GO:0006888">
    <property type="term" value="P:endoplasmic reticulum to Golgi vesicle-mediated transport"/>
    <property type="evidence" value="ECO:0007669"/>
    <property type="project" value="TreeGrafter"/>
</dbReference>
<dbReference type="GO" id="GO:0005793">
    <property type="term" value="C:endoplasmic reticulum-Golgi intermediate compartment"/>
    <property type="evidence" value="ECO:0007669"/>
    <property type="project" value="TreeGrafter"/>
</dbReference>
<organism evidence="9 10">
    <name type="scientific">Tritrichomonas foetus</name>
    <dbReference type="NCBI Taxonomy" id="1144522"/>
    <lineage>
        <taxon>Eukaryota</taxon>
        <taxon>Metamonada</taxon>
        <taxon>Parabasalia</taxon>
        <taxon>Tritrichomonadida</taxon>
        <taxon>Tritrichomonadidae</taxon>
        <taxon>Tritrichomonas</taxon>
    </lineage>
</organism>
<evidence type="ECO:0000256" key="6">
    <source>
        <dbReference type="SAM" id="Phobius"/>
    </source>
</evidence>
<keyword evidence="3 7" id="KW-0732">Signal</keyword>
<keyword evidence="10" id="KW-1185">Reference proteome</keyword>
<gene>
    <name evidence="9" type="ORF">TRFO_33381</name>
</gene>
<feature type="signal peptide" evidence="7">
    <location>
        <begin position="1"/>
        <end position="17"/>
    </location>
</feature>